<feature type="binding site" evidence="13">
    <location>
        <position position="459"/>
    </location>
    <ligand>
        <name>Zn(2+)</name>
        <dbReference type="ChEBI" id="CHEBI:29105"/>
        <note>catalytic</note>
    </ligand>
</feature>
<evidence type="ECO:0000256" key="2">
    <source>
        <dbReference type="ARBA" id="ARBA00004613"/>
    </source>
</evidence>
<dbReference type="PANTHER" id="PTHR33478">
    <property type="entry name" value="EXTRACELLULAR METALLOPROTEINASE MEP"/>
    <property type="match status" value="1"/>
</dbReference>
<feature type="binding site" evidence="13">
    <location>
        <position position="433"/>
    </location>
    <ligand>
        <name>Zn(2+)</name>
        <dbReference type="ChEBI" id="CHEBI:29105"/>
        <note>catalytic</note>
    </ligand>
</feature>
<sequence length="639" mass="71164">MHIFSFVGALALSVCVFGHPTEPPLLSPRRAGVDLERFRLAPNTEYVGSNQQIPISTSNIGLIEQSYVENANQLVKETFPNATFRLREDHYVGDNGVAHVHFRQMVHDLDVDNADFNVNVGKDGKVFSYGNSFYTGPIPNITQVTRRDFIDPVAALRFALTHLQLPMKADGVSAEATKHPHKYIFRGTSGAVSDPKARLVYLVKPDGTLNLAWRVETDVEDNWLLSYVDAKTAEEVHGVVDYVSDATLQVYGWGFNDPTETDGRVSVTDPWDLTVSPLTWFGDGERNWTSTRGNNGIAQENFNGRPPYIDNMRPDSPTLNFTYAYPTGDSPKDYINASVTQLFYTVNTYHDLLYTLGFTEKAGNFQWTNRGLGGKEKDYVILNAQDGAGKNNADFAAPPDGNPGRMRMYMFTRTKPPRDAVFESGIAIHEYTHGLSMRLTGGPDNSKCLSAFESASMGEGWGDFMATAIRLRPNDTRATDYGMGTWVFDSPKGIRQYLFSTSMETNPLNYTSLNRMYQVHAGGTVWASMLYEVLWNLIDKHGKNDGPRPAFDERGVPKDGKYLAMKLVVDGMALQPCNPNFIQARDAILDADQALTGGQNKCEIWTGFAKRGLGQKAVYENGRRVDSYEIPGDMCKKKI</sequence>
<keyword evidence="4 14" id="KW-0964">Secreted</keyword>
<comment type="function">
    <text evidence="1">Secreted metalloproteinase that allows assimilation of proteinaceous substrates.</text>
</comment>
<keyword evidence="17" id="KW-1185">Reference proteome</keyword>
<dbReference type="SUPFAM" id="SSF55486">
    <property type="entry name" value="Metalloproteases ('zincins'), catalytic domain"/>
    <property type="match status" value="1"/>
</dbReference>
<dbReference type="InterPro" id="IPR001842">
    <property type="entry name" value="Peptidase_M36"/>
</dbReference>
<dbReference type="InterPro" id="IPR050371">
    <property type="entry name" value="Fungal_virulence_M36"/>
</dbReference>
<dbReference type="EMBL" id="JNOM01000033">
    <property type="protein sequence ID" value="KNG89340.1"/>
    <property type="molecule type" value="Genomic_DNA"/>
</dbReference>
<feature type="binding site" evidence="13">
    <location>
        <position position="429"/>
    </location>
    <ligand>
        <name>Zn(2+)</name>
        <dbReference type="ChEBI" id="CHEBI:29105"/>
        <note>catalytic</note>
    </ligand>
</feature>
<dbReference type="InterPro" id="IPR027268">
    <property type="entry name" value="Peptidase_M4/M1_CTD_sf"/>
</dbReference>
<evidence type="ECO:0000256" key="4">
    <source>
        <dbReference type="ARBA" id="ARBA00022525"/>
    </source>
</evidence>
<dbReference type="PRINTS" id="PR00999">
    <property type="entry name" value="FUNGALYSIN"/>
</dbReference>
<feature type="chain" id="PRO_5009360897" description="Extracellular metalloproteinase" evidence="14">
    <location>
        <begin position="19"/>
        <end position="639"/>
    </location>
</feature>
<keyword evidence="5 14" id="KW-0645">Protease</keyword>
<evidence type="ECO:0000256" key="6">
    <source>
        <dbReference type="ARBA" id="ARBA00022723"/>
    </source>
</evidence>
<dbReference type="OrthoDB" id="3227768at2759"/>
<keyword evidence="6 13" id="KW-0479">Metal-binding</keyword>
<dbReference type="GO" id="GO:0005576">
    <property type="term" value="C:extracellular region"/>
    <property type="evidence" value="ECO:0007669"/>
    <property type="project" value="UniProtKB-SubCell"/>
</dbReference>
<comment type="subcellular location">
    <subcellularLocation>
        <location evidence="2 14">Secreted</location>
    </subcellularLocation>
</comment>
<organism evidence="16 17">
    <name type="scientific">Aspergillus nomiae NRRL (strain ATCC 15546 / NRRL 13137 / CBS 260.88 / M93)</name>
    <dbReference type="NCBI Taxonomy" id="1509407"/>
    <lineage>
        <taxon>Eukaryota</taxon>
        <taxon>Fungi</taxon>
        <taxon>Dikarya</taxon>
        <taxon>Ascomycota</taxon>
        <taxon>Pezizomycotina</taxon>
        <taxon>Eurotiomycetes</taxon>
        <taxon>Eurotiomycetidae</taxon>
        <taxon>Eurotiales</taxon>
        <taxon>Aspergillaceae</taxon>
        <taxon>Aspergillus</taxon>
        <taxon>Aspergillus subgen. Circumdati</taxon>
    </lineage>
</organism>
<dbReference type="CDD" id="cd09596">
    <property type="entry name" value="M36"/>
    <property type="match status" value="1"/>
</dbReference>
<evidence type="ECO:0000256" key="3">
    <source>
        <dbReference type="ARBA" id="ARBA00006006"/>
    </source>
</evidence>
<gene>
    <name evidence="16" type="ORF">ANOM_002673</name>
</gene>
<comment type="similarity">
    <text evidence="3 14">Belongs to the peptidase M36 family.</text>
</comment>
<dbReference type="InterPro" id="IPR011096">
    <property type="entry name" value="FTP_domain"/>
</dbReference>
<keyword evidence="10 14" id="KW-0482">Metalloprotease</keyword>
<comment type="caution">
    <text evidence="16">The sequence shown here is derived from an EMBL/GenBank/DDBJ whole genome shotgun (WGS) entry which is preliminary data.</text>
</comment>
<keyword evidence="8 14" id="KW-0378">Hydrolase</keyword>
<evidence type="ECO:0000256" key="8">
    <source>
        <dbReference type="ARBA" id="ARBA00022801"/>
    </source>
</evidence>
<evidence type="ECO:0000256" key="7">
    <source>
        <dbReference type="ARBA" id="ARBA00022729"/>
    </source>
</evidence>
<feature type="signal peptide" evidence="14">
    <location>
        <begin position="1"/>
        <end position="18"/>
    </location>
</feature>
<dbReference type="GO" id="GO:0006508">
    <property type="term" value="P:proteolysis"/>
    <property type="evidence" value="ECO:0007669"/>
    <property type="project" value="UniProtKB-KW"/>
</dbReference>
<feature type="active site" evidence="12">
    <location>
        <position position="430"/>
    </location>
</feature>
<dbReference type="STRING" id="1509407.A0A0L1JC88"/>
<dbReference type="EC" id="3.4.24.-" evidence="14"/>
<dbReference type="Proteomes" id="UP000037505">
    <property type="component" value="Unassembled WGS sequence"/>
</dbReference>
<dbReference type="GO" id="GO:0004222">
    <property type="term" value="F:metalloendopeptidase activity"/>
    <property type="evidence" value="ECO:0007669"/>
    <property type="project" value="InterPro"/>
</dbReference>
<evidence type="ECO:0000313" key="16">
    <source>
        <dbReference type="EMBL" id="KNG89340.1"/>
    </source>
</evidence>
<evidence type="ECO:0000259" key="15">
    <source>
        <dbReference type="Pfam" id="PF07504"/>
    </source>
</evidence>
<comment type="cofactor">
    <cofactor evidence="13">
        <name>Zn(2+)</name>
        <dbReference type="ChEBI" id="CHEBI:29105"/>
    </cofactor>
    <text evidence="13">Binds 1 zinc ion per subunit.</text>
</comment>
<evidence type="ECO:0000256" key="12">
    <source>
        <dbReference type="PIRSR" id="PIRSR601842-1"/>
    </source>
</evidence>
<dbReference type="GO" id="GO:0008270">
    <property type="term" value="F:zinc ion binding"/>
    <property type="evidence" value="ECO:0007669"/>
    <property type="project" value="InterPro"/>
</dbReference>
<dbReference type="Pfam" id="PF07504">
    <property type="entry name" value="FTP"/>
    <property type="match status" value="1"/>
</dbReference>
<proteinExistence type="inferred from homology"/>
<dbReference type="Pfam" id="PF02128">
    <property type="entry name" value="Peptidase_M36"/>
    <property type="match status" value="1"/>
</dbReference>
<evidence type="ECO:0000313" key="17">
    <source>
        <dbReference type="Proteomes" id="UP000037505"/>
    </source>
</evidence>
<keyword evidence="7 14" id="KW-0732">Signal</keyword>
<evidence type="ECO:0000256" key="13">
    <source>
        <dbReference type="PIRSR" id="PIRSR601842-2"/>
    </source>
</evidence>
<dbReference type="Gene3D" id="3.10.170.10">
    <property type="match status" value="1"/>
</dbReference>
<feature type="domain" description="FTP" evidence="15">
    <location>
        <begin position="82"/>
        <end position="133"/>
    </location>
</feature>
<evidence type="ECO:0000256" key="10">
    <source>
        <dbReference type="ARBA" id="ARBA00023049"/>
    </source>
</evidence>
<reference evidence="16 17" key="1">
    <citation type="submission" date="2014-06" db="EMBL/GenBank/DDBJ databases">
        <title>The Genome of the Aflatoxigenic Filamentous Fungus Aspergillus nomius.</title>
        <authorList>
            <person name="Moore M.G."/>
            <person name="Shannon B.M."/>
            <person name="Brian M.M."/>
        </authorList>
    </citation>
    <scope>NUCLEOTIDE SEQUENCE [LARGE SCALE GENOMIC DNA]</scope>
    <source>
        <strain evidence="16 17">NRRL 13137</strain>
    </source>
</reference>
<evidence type="ECO:0000256" key="1">
    <source>
        <dbReference type="ARBA" id="ARBA00003174"/>
    </source>
</evidence>
<dbReference type="GeneID" id="26804477"/>
<keyword evidence="9 13" id="KW-0862">Zinc</keyword>
<dbReference type="RefSeq" id="XP_015410263.1">
    <property type="nucleotide sequence ID" value="XM_015547930.1"/>
</dbReference>
<protein>
    <recommendedName>
        <fullName evidence="14">Extracellular metalloproteinase</fullName>
        <ecNumber evidence="14">3.4.24.-</ecNumber>
    </recommendedName>
    <alternativeName>
        <fullName evidence="14">Fungalysin</fullName>
    </alternativeName>
</protein>
<dbReference type="PANTHER" id="PTHR33478:SF1">
    <property type="entry name" value="EXTRACELLULAR METALLOPROTEINASE MEP"/>
    <property type="match status" value="1"/>
</dbReference>
<dbReference type="AlphaFoldDB" id="A0A0L1JC88"/>
<evidence type="ECO:0000256" key="14">
    <source>
        <dbReference type="RuleBase" id="RU364017"/>
    </source>
</evidence>
<accession>A0A0L1JC88</accession>
<dbReference type="Gene3D" id="1.10.390.10">
    <property type="entry name" value="Neutral Protease Domain 2"/>
    <property type="match status" value="1"/>
</dbReference>
<evidence type="ECO:0000256" key="9">
    <source>
        <dbReference type="ARBA" id="ARBA00022833"/>
    </source>
</evidence>
<keyword evidence="11 14" id="KW-0865">Zymogen</keyword>
<feature type="binding site" evidence="13">
    <location>
        <position position="245"/>
    </location>
    <ligand>
        <name>Zn(2+)</name>
        <dbReference type="ChEBI" id="CHEBI:29105"/>
        <note>catalytic</note>
    </ligand>
</feature>
<evidence type="ECO:0000256" key="11">
    <source>
        <dbReference type="ARBA" id="ARBA00023145"/>
    </source>
</evidence>
<name>A0A0L1JC88_ASPN3</name>
<evidence type="ECO:0000256" key="5">
    <source>
        <dbReference type="ARBA" id="ARBA00022670"/>
    </source>
</evidence>